<dbReference type="Gene3D" id="3.40.50.300">
    <property type="entry name" value="P-loop containing nucleotide triphosphate hydrolases"/>
    <property type="match status" value="1"/>
</dbReference>
<dbReference type="SMART" id="SM00091">
    <property type="entry name" value="PAS"/>
    <property type="match status" value="1"/>
</dbReference>
<keyword evidence="4" id="KW-0804">Transcription</keyword>
<dbReference type="InterPro" id="IPR025943">
    <property type="entry name" value="Sigma_54_int_dom_ATP-bd_2"/>
</dbReference>
<evidence type="ECO:0000256" key="4">
    <source>
        <dbReference type="ARBA" id="ARBA00023163"/>
    </source>
</evidence>
<dbReference type="RefSeq" id="WP_369704380.1">
    <property type="nucleotide sequence ID" value="NZ_JBGEWD010000008.1"/>
</dbReference>
<dbReference type="Pfam" id="PF02954">
    <property type="entry name" value="HTH_8"/>
    <property type="match status" value="1"/>
</dbReference>
<comment type="caution">
    <text evidence="7">The sequence shown here is derived from an EMBL/GenBank/DDBJ whole genome shotgun (WGS) entry which is preliminary data.</text>
</comment>
<organism evidence="7 8">
    <name type="scientific">Clostridium moutaii</name>
    <dbReference type="NCBI Taxonomy" id="3240932"/>
    <lineage>
        <taxon>Bacteria</taxon>
        <taxon>Bacillati</taxon>
        <taxon>Bacillota</taxon>
        <taxon>Clostridia</taxon>
        <taxon>Eubacteriales</taxon>
        <taxon>Clostridiaceae</taxon>
        <taxon>Clostridium</taxon>
    </lineage>
</organism>
<gene>
    <name evidence="7" type="ORF">AB8U03_09835</name>
</gene>
<dbReference type="PANTHER" id="PTHR32071:SF57">
    <property type="entry name" value="C4-DICARBOXYLATE TRANSPORT TRANSCRIPTIONAL REGULATORY PROTEIN DCTD"/>
    <property type="match status" value="1"/>
</dbReference>
<dbReference type="SUPFAM" id="SSF46689">
    <property type="entry name" value="Homeodomain-like"/>
    <property type="match status" value="1"/>
</dbReference>
<dbReference type="InterPro" id="IPR002078">
    <property type="entry name" value="Sigma_54_int"/>
</dbReference>
<dbReference type="PROSITE" id="PS50112">
    <property type="entry name" value="PAS"/>
    <property type="match status" value="1"/>
</dbReference>
<evidence type="ECO:0000256" key="3">
    <source>
        <dbReference type="ARBA" id="ARBA00023015"/>
    </source>
</evidence>
<keyword evidence="8" id="KW-1185">Reference proteome</keyword>
<feature type="domain" description="PAS" evidence="6">
    <location>
        <begin position="198"/>
        <end position="243"/>
    </location>
</feature>
<dbReference type="PROSITE" id="PS50045">
    <property type="entry name" value="SIGMA54_INTERACT_4"/>
    <property type="match status" value="1"/>
</dbReference>
<sequence>MDNNILLVAPYDKLERLVRDIRDNINVPFSIIKGNFIGKKCEKIGDIYKSIAHGTKIIVTRGGTAAYLGTKINIPVIEIPVTSFDILRSISSVTNRGYKKIAVVTISNIIYKKNYFNNISDINVEFESCNNVEEIPEAVDKIIKNNKIDALIGDVIAVLEAKKHGIYSEILESGQEAVVQALNQAVRMIQYNIEEKARVKEIESILNVIDEGVLTADKDNRISVYNKSAQKILGYPQSEVIGNKMQNIFPVRCFEKINKGSPIELGKLIKLGDRRIVSNIIKILVDNKIQGTVAIFQQVDDIQKLELNIRKKLNEKGLVAKYNFDDIIGNSDSIMKTKSLAFKFAHSEGTILIVGESGTGKELFAHSIHNVSRRKNGPFVSINCASLNENLLESELFGYEEGAFTGASKGGKKGLFEIAHGGTLFLDEIGEISLNFQSRLLRVLQEREIRRVGAEKIIPVDVRIICATNKNLRDEVINKNFREDLYYRLSVLELRIDPLRNRKEDIIPMAISLMEKECANENRHLYWKNEDVFKCLLDYSWAGNVRELKNFIDKLVICNEGEEITEKSLMEILNYNFRDRDCNREMKIRVSDNLKEMESDIIYNLLKEYNGDKDRLCRKLNMSKTTLWRKLNFKNEK</sequence>
<dbReference type="SUPFAM" id="SSF52540">
    <property type="entry name" value="P-loop containing nucleoside triphosphate hydrolases"/>
    <property type="match status" value="1"/>
</dbReference>
<dbReference type="InterPro" id="IPR003593">
    <property type="entry name" value="AAA+_ATPase"/>
</dbReference>
<dbReference type="Gene3D" id="3.40.50.2300">
    <property type="match status" value="1"/>
</dbReference>
<keyword evidence="1" id="KW-0547">Nucleotide-binding</keyword>
<dbReference type="NCBIfam" id="TIGR00229">
    <property type="entry name" value="sensory_box"/>
    <property type="match status" value="1"/>
</dbReference>
<dbReference type="InterPro" id="IPR035965">
    <property type="entry name" value="PAS-like_dom_sf"/>
</dbReference>
<dbReference type="InterPro" id="IPR027417">
    <property type="entry name" value="P-loop_NTPase"/>
</dbReference>
<dbReference type="Pfam" id="PF00158">
    <property type="entry name" value="Sigma54_activat"/>
    <property type="match status" value="1"/>
</dbReference>
<reference evidence="7 8" key="1">
    <citation type="submission" date="2024-08" db="EMBL/GenBank/DDBJ databases">
        <title>Clostridium lapicellarii sp. nov., and Clostridium renhuaiense sp. nov., two species isolated from the mud in a fermentation cellar used for producing sauce-flavour Chinese liquors.</title>
        <authorList>
            <person name="Yang F."/>
            <person name="Wang H."/>
            <person name="Chen L.Q."/>
            <person name="Zhou N."/>
            <person name="Lu J.J."/>
            <person name="Pu X.X."/>
            <person name="Wan B."/>
            <person name="Wang L."/>
            <person name="Liu S.J."/>
        </authorList>
    </citation>
    <scope>NUCLEOTIDE SEQUENCE [LARGE SCALE GENOMIC DNA]</scope>
    <source>
        <strain evidence="7 8">MT-5</strain>
    </source>
</reference>
<dbReference type="CDD" id="cd00009">
    <property type="entry name" value="AAA"/>
    <property type="match status" value="1"/>
</dbReference>
<dbReference type="Gene3D" id="1.10.10.60">
    <property type="entry name" value="Homeodomain-like"/>
    <property type="match status" value="1"/>
</dbReference>
<keyword evidence="3" id="KW-0805">Transcription regulation</keyword>
<dbReference type="Proteomes" id="UP001564657">
    <property type="component" value="Unassembled WGS sequence"/>
</dbReference>
<dbReference type="Gene3D" id="1.10.8.60">
    <property type="match status" value="1"/>
</dbReference>
<dbReference type="Pfam" id="PF06506">
    <property type="entry name" value="PrpR_N"/>
    <property type="match status" value="1"/>
</dbReference>
<evidence type="ECO:0000313" key="7">
    <source>
        <dbReference type="EMBL" id="MEY8000489.1"/>
    </source>
</evidence>
<dbReference type="CDD" id="cd00130">
    <property type="entry name" value="PAS"/>
    <property type="match status" value="1"/>
</dbReference>
<dbReference type="InterPro" id="IPR002197">
    <property type="entry name" value="HTH_Fis"/>
</dbReference>
<keyword evidence="2" id="KW-0067">ATP-binding</keyword>
<protein>
    <submittedName>
        <fullName evidence="7">Sigma 54-interacting transcriptional regulator</fullName>
    </submittedName>
</protein>
<accession>A0ABV4BNX9</accession>
<dbReference type="Gene3D" id="3.30.450.20">
    <property type="entry name" value="PAS domain"/>
    <property type="match status" value="1"/>
</dbReference>
<proteinExistence type="predicted"/>
<evidence type="ECO:0000259" key="6">
    <source>
        <dbReference type="PROSITE" id="PS50112"/>
    </source>
</evidence>
<dbReference type="Pfam" id="PF25601">
    <property type="entry name" value="AAA_lid_14"/>
    <property type="match status" value="1"/>
</dbReference>
<dbReference type="InterPro" id="IPR009057">
    <property type="entry name" value="Homeodomain-like_sf"/>
</dbReference>
<dbReference type="EMBL" id="JBGEWD010000008">
    <property type="protein sequence ID" value="MEY8000489.1"/>
    <property type="molecule type" value="Genomic_DNA"/>
</dbReference>
<dbReference type="Gene3D" id="3.40.50.10660">
    <property type="entry name" value="PrpR receptor domain-like"/>
    <property type="match status" value="1"/>
</dbReference>
<dbReference type="InterPro" id="IPR025662">
    <property type="entry name" value="Sigma_54_int_dom_ATP-bd_1"/>
</dbReference>
<dbReference type="SUPFAM" id="SSF55785">
    <property type="entry name" value="PYP-like sensor domain (PAS domain)"/>
    <property type="match status" value="1"/>
</dbReference>
<dbReference type="PROSITE" id="PS00675">
    <property type="entry name" value="SIGMA54_INTERACT_1"/>
    <property type="match status" value="1"/>
</dbReference>
<dbReference type="PROSITE" id="PS00676">
    <property type="entry name" value="SIGMA54_INTERACT_2"/>
    <property type="match status" value="1"/>
</dbReference>
<evidence type="ECO:0000256" key="2">
    <source>
        <dbReference type="ARBA" id="ARBA00022840"/>
    </source>
</evidence>
<name>A0ABV4BNX9_9CLOT</name>
<feature type="domain" description="Sigma-54 factor interaction" evidence="5">
    <location>
        <begin position="327"/>
        <end position="557"/>
    </location>
</feature>
<dbReference type="InterPro" id="IPR013767">
    <property type="entry name" value="PAS_fold"/>
</dbReference>
<evidence type="ECO:0000313" key="8">
    <source>
        <dbReference type="Proteomes" id="UP001564657"/>
    </source>
</evidence>
<dbReference type="InterPro" id="IPR000014">
    <property type="entry name" value="PAS"/>
</dbReference>
<dbReference type="SMART" id="SM00382">
    <property type="entry name" value="AAA"/>
    <property type="match status" value="1"/>
</dbReference>
<dbReference type="SUPFAM" id="SSF159800">
    <property type="entry name" value="PrpR receptor domain-like"/>
    <property type="match status" value="1"/>
</dbReference>
<dbReference type="PANTHER" id="PTHR32071">
    <property type="entry name" value="TRANSCRIPTIONAL REGULATORY PROTEIN"/>
    <property type="match status" value="1"/>
</dbReference>
<evidence type="ECO:0000259" key="5">
    <source>
        <dbReference type="PROSITE" id="PS50045"/>
    </source>
</evidence>
<dbReference type="InterPro" id="IPR058031">
    <property type="entry name" value="AAA_lid_NorR"/>
</dbReference>
<evidence type="ECO:0000256" key="1">
    <source>
        <dbReference type="ARBA" id="ARBA00022741"/>
    </source>
</evidence>
<dbReference type="InterPro" id="IPR010524">
    <property type="entry name" value="Sig_transdc_resp-reg_PrpR_N"/>
</dbReference>
<dbReference type="Pfam" id="PF00989">
    <property type="entry name" value="PAS"/>
    <property type="match status" value="1"/>
</dbReference>